<evidence type="ECO:0000256" key="1">
    <source>
        <dbReference type="ARBA" id="ARBA00008645"/>
    </source>
</evidence>
<gene>
    <name evidence="4" type="ORF">HLY00_450</name>
</gene>
<dbReference type="AlphaFoldDB" id="A0A850PLB7"/>
<dbReference type="GO" id="GO:0052689">
    <property type="term" value="F:carboxylic ester hydrolase activity"/>
    <property type="evidence" value="ECO:0007669"/>
    <property type="project" value="UniProtKB-ARBA"/>
</dbReference>
<accession>A0A850PLB7</accession>
<organism evidence="4 5">
    <name type="scientific">Mycolicibacterium hippocampi</name>
    <dbReference type="NCBI Taxonomy" id="659824"/>
    <lineage>
        <taxon>Bacteria</taxon>
        <taxon>Bacillati</taxon>
        <taxon>Actinomycetota</taxon>
        <taxon>Actinomycetes</taxon>
        <taxon>Mycobacteriales</taxon>
        <taxon>Mycobacteriaceae</taxon>
        <taxon>Mycolicibacterium</taxon>
    </lineage>
</organism>
<evidence type="ECO:0000313" key="4">
    <source>
        <dbReference type="EMBL" id="NVN49343.1"/>
    </source>
</evidence>
<comment type="similarity">
    <text evidence="1">Belongs to the AB hydrolase superfamily.</text>
</comment>
<protein>
    <submittedName>
        <fullName evidence="4">Hydrolase, alpha/beta fold family</fullName>
    </submittedName>
</protein>
<sequence length="300" mass="32660">MDTTVVQFDSAGTSCVGQAYLPHVEGPCPCVILCTGFAGTQDTPSLVFTARAFADAGFVAITFDYRSFGSSSGEPRQLVDIEGQLADIRSAIDYARTRRDVDPERVTLWGTSLGGGHVVTVAAGDPRICAVVAQVPFNGFPKKVEQRSTRTTLKLLTAIVRDKLRGTLGRVPYYIKVIGTPDEIAVIGSSEALQAISDTTSESWQNQVAPRGLLDMMRYKPGRFAERLRMPVLVCIADFDAETLGADSIEIAQRAPRGHVRSYPVSHFGIYRPDVRQNVVADQVAFVRSAVKHTVQEEHS</sequence>
<evidence type="ECO:0000313" key="5">
    <source>
        <dbReference type="Proteomes" id="UP000570517"/>
    </source>
</evidence>
<evidence type="ECO:0000259" key="3">
    <source>
        <dbReference type="Pfam" id="PF12146"/>
    </source>
</evidence>
<proteinExistence type="inferred from homology"/>
<keyword evidence="5" id="KW-1185">Reference proteome</keyword>
<dbReference type="InterPro" id="IPR022742">
    <property type="entry name" value="Hydrolase_4"/>
</dbReference>
<dbReference type="Gene3D" id="1.10.10.800">
    <property type="match status" value="1"/>
</dbReference>
<feature type="domain" description="Serine aminopeptidase S33" evidence="3">
    <location>
        <begin position="30"/>
        <end position="257"/>
    </location>
</feature>
<dbReference type="InterPro" id="IPR050261">
    <property type="entry name" value="FrsA_esterase"/>
</dbReference>
<dbReference type="SUPFAM" id="SSF53474">
    <property type="entry name" value="alpha/beta-Hydrolases"/>
    <property type="match status" value="1"/>
</dbReference>
<reference evidence="4 5" key="1">
    <citation type="submission" date="2020-05" db="EMBL/GenBank/DDBJ databases">
        <title>Draft genome sequence of Mycobacterium hippocampi DL, isolated from European seabass, Dicentrarchus labrax, reared in fish farms.</title>
        <authorList>
            <person name="Stathopoulou P."/>
            <person name="Asimakis E."/>
            <person name="Tzokas K."/>
            <person name="Batargias C."/>
            <person name="Tsiamis G."/>
        </authorList>
    </citation>
    <scope>NUCLEOTIDE SEQUENCE [LARGE SCALE GENOMIC DNA]</scope>
    <source>
        <strain evidence="4 5">DL</strain>
    </source>
</reference>
<dbReference type="Gene3D" id="3.40.50.1820">
    <property type="entry name" value="alpha/beta hydrolase"/>
    <property type="match status" value="1"/>
</dbReference>
<dbReference type="RefSeq" id="WP_178357724.1">
    <property type="nucleotide sequence ID" value="NZ_JABFYL010000014.1"/>
</dbReference>
<dbReference type="Proteomes" id="UP000570517">
    <property type="component" value="Unassembled WGS sequence"/>
</dbReference>
<dbReference type="Pfam" id="PF12146">
    <property type="entry name" value="Hydrolase_4"/>
    <property type="match status" value="1"/>
</dbReference>
<dbReference type="PANTHER" id="PTHR22946">
    <property type="entry name" value="DIENELACTONE HYDROLASE DOMAIN-CONTAINING PROTEIN-RELATED"/>
    <property type="match status" value="1"/>
</dbReference>
<dbReference type="InterPro" id="IPR029058">
    <property type="entry name" value="AB_hydrolase_fold"/>
</dbReference>
<evidence type="ECO:0000256" key="2">
    <source>
        <dbReference type="ARBA" id="ARBA00022801"/>
    </source>
</evidence>
<name>A0A850PLB7_9MYCO</name>
<keyword evidence="2 4" id="KW-0378">Hydrolase</keyword>
<dbReference type="EMBL" id="JABFYL010000014">
    <property type="protein sequence ID" value="NVN49343.1"/>
    <property type="molecule type" value="Genomic_DNA"/>
</dbReference>
<comment type="caution">
    <text evidence="4">The sequence shown here is derived from an EMBL/GenBank/DDBJ whole genome shotgun (WGS) entry which is preliminary data.</text>
</comment>
<dbReference type="PANTHER" id="PTHR22946:SF9">
    <property type="entry name" value="POLYKETIDE TRANSFERASE AF380"/>
    <property type="match status" value="1"/>
</dbReference>